<dbReference type="InterPro" id="IPR053392">
    <property type="entry name" value="Transposase_IS30-like"/>
</dbReference>
<dbReference type="Gene3D" id="3.30.420.10">
    <property type="entry name" value="Ribonuclease H-like superfamily/Ribonuclease H"/>
    <property type="match status" value="1"/>
</dbReference>
<protein>
    <recommendedName>
        <fullName evidence="2">Integrase catalytic domain-containing protein</fullName>
    </recommendedName>
</protein>
<dbReference type="NCBIfam" id="NF033563">
    <property type="entry name" value="transpos_IS30"/>
    <property type="match status" value="1"/>
</dbReference>
<evidence type="ECO:0000259" key="2">
    <source>
        <dbReference type="PROSITE" id="PS50994"/>
    </source>
</evidence>
<dbReference type="RefSeq" id="WP_226947739.1">
    <property type="nucleotide sequence ID" value="NZ_CP173697.1"/>
</dbReference>
<feature type="domain" description="Integrase catalytic" evidence="2">
    <location>
        <begin position="249"/>
        <end position="416"/>
    </location>
</feature>
<reference evidence="4" key="1">
    <citation type="submission" date="2015-05" db="EMBL/GenBank/DDBJ databases">
        <authorList>
            <consortium name="Pathogen Informatics"/>
        </authorList>
    </citation>
    <scope>NUCLEOTIDE SEQUENCE [LARGE SCALE GENOMIC DNA]</scope>
    <source>
        <strain evidence="4">M72</strain>
    </source>
</reference>
<dbReference type="GO" id="GO:0004803">
    <property type="term" value="F:transposase activity"/>
    <property type="evidence" value="ECO:0007669"/>
    <property type="project" value="TreeGrafter"/>
</dbReference>
<keyword evidence="1" id="KW-0233">DNA recombination</keyword>
<dbReference type="GO" id="GO:0006310">
    <property type="term" value="P:DNA recombination"/>
    <property type="evidence" value="ECO:0007669"/>
    <property type="project" value="UniProtKB-KW"/>
</dbReference>
<dbReference type="Proteomes" id="UP000049979">
    <property type="component" value="Unassembled WGS sequence"/>
</dbReference>
<gene>
    <name evidence="3" type="ORF">M72_09901</name>
</gene>
<evidence type="ECO:0000313" key="4">
    <source>
        <dbReference type="Proteomes" id="UP000049979"/>
    </source>
</evidence>
<dbReference type="PANTHER" id="PTHR10948:SF23">
    <property type="entry name" value="TRANSPOSASE INSI FOR INSERTION SEQUENCE ELEMENT IS30A-RELATED"/>
    <property type="match status" value="1"/>
</dbReference>
<name>A0A0M6WS84_9FIRM</name>
<dbReference type="GO" id="GO:0032196">
    <property type="term" value="P:transposition"/>
    <property type="evidence" value="ECO:0007669"/>
    <property type="project" value="TreeGrafter"/>
</dbReference>
<dbReference type="PANTHER" id="PTHR10948">
    <property type="entry name" value="TRANSPOSASE"/>
    <property type="match status" value="1"/>
</dbReference>
<dbReference type="InterPro" id="IPR001584">
    <property type="entry name" value="Integrase_cat-core"/>
</dbReference>
<dbReference type="InterPro" id="IPR025246">
    <property type="entry name" value="IS30-like_HTH"/>
</dbReference>
<keyword evidence="4" id="KW-1185">Reference proteome</keyword>
<evidence type="ECO:0000313" key="3">
    <source>
        <dbReference type="EMBL" id="CRL40540.1"/>
    </source>
</evidence>
<organism evidence="3 4">
    <name type="scientific">Roseburia faecis</name>
    <dbReference type="NCBI Taxonomy" id="301302"/>
    <lineage>
        <taxon>Bacteria</taxon>
        <taxon>Bacillati</taxon>
        <taxon>Bacillota</taxon>
        <taxon>Clostridia</taxon>
        <taxon>Lachnospirales</taxon>
        <taxon>Lachnospiraceae</taxon>
        <taxon>Roseburia</taxon>
    </lineage>
</organism>
<accession>A0A0M6WS84</accession>
<dbReference type="SUPFAM" id="SSF53098">
    <property type="entry name" value="Ribonuclease H-like"/>
    <property type="match status" value="1"/>
</dbReference>
<dbReference type="Pfam" id="PF13936">
    <property type="entry name" value="HTH_38"/>
    <property type="match status" value="1"/>
</dbReference>
<dbReference type="GO" id="GO:0005829">
    <property type="term" value="C:cytosol"/>
    <property type="evidence" value="ECO:0007669"/>
    <property type="project" value="TreeGrafter"/>
</dbReference>
<dbReference type="PROSITE" id="PS50994">
    <property type="entry name" value="INTEGRASE"/>
    <property type="match status" value="1"/>
</dbReference>
<dbReference type="GO" id="GO:0015074">
    <property type="term" value="P:DNA integration"/>
    <property type="evidence" value="ECO:0007669"/>
    <property type="project" value="InterPro"/>
</dbReference>
<sequence>MNYYNASGQMDLSDRIAIETGICIGESFKKIAKRLRRHPSTIAHEVKENRPFIKGNYPNGKDCRMARQCTVRNLCGCDEEACNTKCRLCRGVDCTKVCDRYVSVACHKFDSPPYVCNNCKDKKLCNKDKYIYSAKFADAAVTRRRSESRQGVRLSDEKKEELDELVTRLVKKGQPLTHIYAEHENEMPVCLRTLYNYIDEGALSIKNIDLRRKTGYKPRKKKYNDINGFHSMEYRQCRTYEDFEYAMKFKYSEDEVTEMDTVKGVRESGKRLLTMIFRKNNVMLLFLMPDGKAESVKRVLDYLETGLGIDVFRRLFPVILTDNGSEFKKVDELELTLDEDGFLVYRTSLYYCDPMASWQKGCIEKNHEFIRYAVPKGKSLNPYTQEDMTLLMNHINSVKRPGLGNKSPYELVEEDDEDFKALMSLLKMHLIPPDEVHLMPDLFVKK</sequence>
<dbReference type="GO" id="GO:0003676">
    <property type="term" value="F:nucleic acid binding"/>
    <property type="evidence" value="ECO:0007669"/>
    <property type="project" value="InterPro"/>
</dbReference>
<dbReference type="AlphaFoldDB" id="A0A0M6WS84"/>
<evidence type="ECO:0000256" key="1">
    <source>
        <dbReference type="ARBA" id="ARBA00023172"/>
    </source>
</evidence>
<dbReference type="EMBL" id="CVRR01000033">
    <property type="protein sequence ID" value="CRL40540.1"/>
    <property type="molecule type" value="Genomic_DNA"/>
</dbReference>
<dbReference type="InterPro" id="IPR012337">
    <property type="entry name" value="RNaseH-like_sf"/>
</dbReference>
<dbReference type="InterPro" id="IPR036397">
    <property type="entry name" value="RNaseH_sf"/>
</dbReference>
<proteinExistence type="predicted"/>
<dbReference type="InterPro" id="IPR051917">
    <property type="entry name" value="Transposase-Integrase"/>
</dbReference>